<gene>
    <name evidence="1" type="ORF">PENTCL1PPCAC_4186</name>
</gene>
<keyword evidence="2" id="KW-1185">Reference proteome</keyword>
<evidence type="ECO:0000313" key="1">
    <source>
        <dbReference type="EMBL" id="GMS82011.1"/>
    </source>
</evidence>
<sequence>MLKPFCIGNFARELTESGITAIAFIALKFSKRISEDGCTDGNFELIEHLLNNGINNITVDLIDSDDRNSEDIDRDFEFDVLLPFMKNLCLTKQDVDIIIKNRKLINSDFYAHPDKPRSTRSRLFRYDYLSSSNTPVSRIFQKAPNGSQYQVIAIRLCKDMSKFERRITNIVE</sequence>
<name>A0AAV5SR21_9BILA</name>
<dbReference type="Proteomes" id="UP001432027">
    <property type="component" value="Unassembled WGS sequence"/>
</dbReference>
<protein>
    <submittedName>
        <fullName evidence="1">Uncharacterized protein</fullName>
    </submittedName>
</protein>
<dbReference type="AlphaFoldDB" id="A0AAV5SR21"/>
<organism evidence="1 2">
    <name type="scientific">Pristionchus entomophagus</name>
    <dbReference type="NCBI Taxonomy" id="358040"/>
    <lineage>
        <taxon>Eukaryota</taxon>
        <taxon>Metazoa</taxon>
        <taxon>Ecdysozoa</taxon>
        <taxon>Nematoda</taxon>
        <taxon>Chromadorea</taxon>
        <taxon>Rhabditida</taxon>
        <taxon>Rhabditina</taxon>
        <taxon>Diplogasteromorpha</taxon>
        <taxon>Diplogasteroidea</taxon>
        <taxon>Neodiplogasteridae</taxon>
        <taxon>Pristionchus</taxon>
    </lineage>
</organism>
<dbReference type="EMBL" id="BTSX01000001">
    <property type="protein sequence ID" value="GMS82011.1"/>
    <property type="molecule type" value="Genomic_DNA"/>
</dbReference>
<accession>A0AAV5SR21</accession>
<comment type="caution">
    <text evidence="1">The sequence shown here is derived from an EMBL/GenBank/DDBJ whole genome shotgun (WGS) entry which is preliminary data.</text>
</comment>
<evidence type="ECO:0000313" key="2">
    <source>
        <dbReference type="Proteomes" id="UP001432027"/>
    </source>
</evidence>
<reference evidence="1" key="1">
    <citation type="submission" date="2023-10" db="EMBL/GenBank/DDBJ databases">
        <title>Genome assembly of Pristionchus species.</title>
        <authorList>
            <person name="Yoshida K."/>
            <person name="Sommer R.J."/>
        </authorList>
    </citation>
    <scope>NUCLEOTIDE SEQUENCE</scope>
    <source>
        <strain evidence="1">RS0144</strain>
    </source>
</reference>
<proteinExistence type="predicted"/>
<feature type="non-terminal residue" evidence="1">
    <location>
        <position position="172"/>
    </location>
</feature>